<dbReference type="PANTHER" id="PTHR38020:SF1">
    <property type="entry name" value="UROPORPHYRINOGEN-III SYNTHASE"/>
    <property type="match status" value="1"/>
</dbReference>
<dbReference type="eggNOG" id="COG1587">
    <property type="taxonomic scope" value="Bacteria"/>
</dbReference>
<reference evidence="2 3" key="1">
    <citation type="submission" date="2007-03" db="EMBL/GenBank/DDBJ databases">
        <authorList>
            <person name="Stal L."/>
            <person name="Ferriera S."/>
            <person name="Johnson J."/>
            <person name="Kravitz S."/>
            <person name="Beeson K."/>
            <person name="Sutton G."/>
            <person name="Rogers Y.-H."/>
            <person name="Friedman R."/>
            <person name="Frazier M."/>
            <person name="Venter J.C."/>
        </authorList>
    </citation>
    <scope>NUCLEOTIDE SEQUENCE [LARGE SCALE GENOMIC DNA]</scope>
    <source>
        <strain evidence="2 3">CCY0110</strain>
    </source>
</reference>
<feature type="domain" description="Tetrapyrrole biosynthesis uroporphyrinogen III synthase" evidence="1">
    <location>
        <begin position="29"/>
        <end position="257"/>
    </location>
</feature>
<keyword evidence="3" id="KW-1185">Reference proteome</keyword>
<dbReference type="InterPro" id="IPR036108">
    <property type="entry name" value="4pyrrol_syn_uPrphyn_synt_sf"/>
</dbReference>
<dbReference type="RefSeq" id="WP_008273972.1">
    <property type="nucleotide sequence ID" value="NZ_AAXW01000004.1"/>
</dbReference>
<dbReference type="GO" id="GO:0033014">
    <property type="term" value="P:tetrapyrrole biosynthetic process"/>
    <property type="evidence" value="ECO:0007669"/>
    <property type="project" value="InterPro"/>
</dbReference>
<evidence type="ECO:0000313" key="2">
    <source>
        <dbReference type="EMBL" id="EAZ92828.1"/>
    </source>
</evidence>
<protein>
    <submittedName>
        <fullName evidence="2">Uroporphyrinogen-III synthase</fullName>
    </submittedName>
</protein>
<sequence>MKNNLLASKTLPLYNKRILITAPRNYVSRLATEIINYGGVPIIMPTIETCYLSSYKKLDNCLNNISQFNYIAFTSRNGINALINRLETLNIPRSYLDNCQLIAIGKDAQRLKEMGLKVAIMPKEPSPLGIVSELAKIDNIEKQSILIPIPQVIGISEPDIIPNFITALERLGMKINPVYAYQTRCLETSLYDMEIDLIKQGKIDVIAFSSTAEIESFLQLVNNTQLFKQCLIACFGPYTAGNARKLGLTVDIVGKDYHSFTGFVEAIADYLTPSNSSEIYA</sequence>
<dbReference type="Proteomes" id="UP000003781">
    <property type="component" value="Unassembled WGS sequence"/>
</dbReference>
<dbReference type="OrthoDB" id="9815856at2"/>
<comment type="caution">
    <text evidence="2">The sequence shown here is derived from an EMBL/GenBank/DDBJ whole genome shotgun (WGS) entry which is preliminary data.</text>
</comment>
<dbReference type="EMBL" id="AAXW01000004">
    <property type="protein sequence ID" value="EAZ92828.1"/>
    <property type="molecule type" value="Genomic_DNA"/>
</dbReference>
<dbReference type="Pfam" id="PF02602">
    <property type="entry name" value="HEM4"/>
    <property type="match status" value="1"/>
</dbReference>
<dbReference type="AlphaFoldDB" id="A3IKV9"/>
<proteinExistence type="predicted"/>
<dbReference type="CDD" id="cd06578">
    <property type="entry name" value="HemD"/>
    <property type="match status" value="1"/>
</dbReference>
<dbReference type="PANTHER" id="PTHR38020">
    <property type="entry name" value="UROPORPHYRINOGEN-III SYNTHASE"/>
    <property type="match status" value="1"/>
</dbReference>
<dbReference type="SUPFAM" id="SSF69618">
    <property type="entry name" value="HemD-like"/>
    <property type="match status" value="1"/>
</dbReference>
<dbReference type="GO" id="GO:0004852">
    <property type="term" value="F:uroporphyrinogen-III synthase activity"/>
    <property type="evidence" value="ECO:0007669"/>
    <property type="project" value="InterPro"/>
</dbReference>
<evidence type="ECO:0000313" key="3">
    <source>
        <dbReference type="Proteomes" id="UP000003781"/>
    </source>
</evidence>
<accession>A3IKV9</accession>
<evidence type="ECO:0000259" key="1">
    <source>
        <dbReference type="Pfam" id="PF02602"/>
    </source>
</evidence>
<name>A3IKV9_9CHRO</name>
<gene>
    <name evidence="2" type="ORF">CY0110_22067</name>
</gene>
<organism evidence="2 3">
    <name type="scientific">Crocosphaera chwakensis CCY0110</name>
    <dbReference type="NCBI Taxonomy" id="391612"/>
    <lineage>
        <taxon>Bacteria</taxon>
        <taxon>Bacillati</taxon>
        <taxon>Cyanobacteriota</taxon>
        <taxon>Cyanophyceae</taxon>
        <taxon>Oscillatoriophycideae</taxon>
        <taxon>Chroococcales</taxon>
        <taxon>Aphanothecaceae</taxon>
        <taxon>Crocosphaera</taxon>
        <taxon>Crocosphaera chwakensis</taxon>
    </lineage>
</organism>
<dbReference type="Gene3D" id="3.40.50.10090">
    <property type="match status" value="2"/>
</dbReference>
<dbReference type="InterPro" id="IPR003754">
    <property type="entry name" value="4pyrrol_synth_uPrphyn_synth"/>
</dbReference>